<evidence type="ECO:0000256" key="1">
    <source>
        <dbReference type="SAM" id="MobiDB-lite"/>
    </source>
</evidence>
<dbReference type="AlphaFoldDB" id="A0A8X7P6V1"/>
<dbReference type="InterPro" id="IPR053168">
    <property type="entry name" value="Glutamic_endopeptidase"/>
</dbReference>
<dbReference type="Proteomes" id="UP000886595">
    <property type="component" value="Unassembled WGS sequence"/>
</dbReference>
<accession>A0A8X7P6V1</accession>
<comment type="caution">
    <text evidence="3">The sequence shown here is derived from an EMBL/GenBank/DDBJ whole genome shotgun (WGS) entry which is preliminary data.</text>
</comment>
<dbReference type="InterPro" id="IPR025521">
    <property type="entry name" value="Neprosin_propep"/>
</dbReference>
<protein>
    <recommendedName>
        <fullName evidence="2">Neprosin PEP catalytic domain-containing protein</fullName>
    </recommendedName>
</protein>
<dbReference type="PANTHER" id="PTHR31589:SF223">
    <property type="entry name" value="PROTEIN, PUTATIVE (DUF239)-RELATED"/>
    <property type="match status" value="1"/>
</dbReference>
<dbReference type="PROSITE" id="PS52045">
    <property type="entry name" value="NEPROSIN_PEP_CD"/>
    <property type="match status" value="1"/>
</dbReference>
<evidence type="ECO:0000313" key="3">
    <source>
        <dbReference type="EMBL" id="KAG2245143.1"/>
    </source>
</evidence>
<dbReference type="OrthoDB" id="1858978at2759"/>
<feature type="region of interest" description="Disordered" evidence="1">
    <location>
        <begin position="288"/>
        <end position="317"/>
    </location>
</feature>
<dbReference type="Pfam" id="PF14365">
    <property type="entry name" value="Neprosin_AP"/>
    <property type="match status" value="1"/>
</dbReference>
<dbReference type="EMBL" id="JAAMPC010000035">
    <property type="protein sequence ID" value="KAG2245143.1"/>
    <property type="molecule type" value="Genomic_DNA"/>
</dbReference>
<evidence type="ECO:0000313" key="4">
    <source>
        <dbReference type="Proteomes" id="UP000886595"/>
    </source>
</evidence>
<sequence length="317" mass="35952">MGFDHLSMMNHTFFHDKMRMSYSYPEGWNQQSIGGRNLVKKQFRHLWENGVGCPICTVPILRITKVDLLKLKSLGGDNSNPRGSWNNTYEPMLSGNDDHHVSLEPRIYNGAAMRVAIFTPPVERNQFSSTRLHVQIGSEFIQAGWTVSQLISAIFFKYPALKLMHMLGLSLCCREQNDIDMLLLVLTKMKTKLIVDIMNLEKSLTSQISQKEMDHDKINGNWGLYVSNEEIGFWPSSRLKESSGKGVEWGGEVYSPLSSPSPPMGNGRFPVGNPHYDSYIRDISITDGNYKTDNTVKNTESYTDNSHGYKVRDSTET</sequence>
<reference evidence="3 4" key="1">
    <citation type="submission" date="2020-02" db="EMBL/GenBank/DDBJ databases">
        <authorList>
            <person name="Ma Q."/>
            <person name="Huang Y."/>
            <person name="Song X."/>
            <person name="Pei D."/>
        </authorList>
    </citation>
    <scope>NUCLEOTIDE SEQUENCE [LARGE SCALE GENOMIC DNA]</scope>
    <source>
        <strain evidence="3">Sxm20200214</strain>
        <tissue evidence="3">Leaf</tissue>
    </source>
</reference>
<organism evidence="3 4">
    <name type="scientific">Brassica carinata</name>
    <name type="common">Ethiopian mustard</name>
    <name type="synonym">Abyssinian cabbage</name>
    <dbReference type="NCBI Taxonomy" id="52824"/>
    <lineage>
        <taxon>Eukaryota</taxon>
        <taxon>Viridiplantae</taxon>
        <taxon>Streptophyta</taxon>
        <taxon>Embryophyta</taxon>
        <taxon>Tracheophyta</taxon>
        <taxon>Spermatophyta</taxon>
        <taxon>Magnoliopsida</taxon>
        <taxon>eudicotyledons</taxon>
        <taxon>Gunneridae</taxon>
        <taxon>Pentapetalae</taxon>
        <taxon>rosids</taxon>
        <taxon>malvids</taxon>
        <taxon>Brassicales</taxon>
        <taxon>Brassicaceae</taxon>
        <taxon>Brassiceae</taxon>
        <taxon>Brassica</taxon>
    </lineage>
</organism>
<dbReference type="Pfam" id="PF03080">
    <property type="entry name" value="Neprosin"/>
    <property type="match status" value="1"/>
</dbReference>
<name>A0A8X7P6V1_BRACI</name>
<dbReference type="InterPro" id="IPR004314">
    <property type="entry name" value="Neprosin"/>
</dbReference>
<proteinExistence type="predicted"/>
<evidence type="ECO:0000259" key="2">
    <source>
        <dbReference type="PROSITE" id="PS52045"/>
    </source>
</evidence>
<feature type="domain" description="Neprosin PEP catalytic" evidence="2">
    <location>
        <begin position="84"/>
        <end position="317"/>
    </location>
</feature>
<keyword evidence="4" id="KW-1185">Reference proteome</keyword>
<dbReference type="PANTHER" id="PTHR31589">
    <property type="entry name" value="PROTEIN, PUTATIVE (DUF239)-RELATED-RELATED"/>
    <property type="match status" value="1"/>
</dbReference>
<gene>
    <name evidence="3" type="ORF">Bca52824_092993</name>
</gene>
<feature type="compositionally biased region" description="Polar residues" evidence="1">
    <location>
        <begin position="288"/>
        <end position="306"/>
    </location>
</feature>